<proteinExistence type="inferred from homology"/>
<name>A0AAN1BML3_RHIET</name>
<feature type="transmembrane region" description="Helical" evidence="10">
    <location>
        <begin position="42"/>
        <end position="63"/>
    </location>
</feature>
<feature type="transmembrane region" description="Helical" evidence="10">
    <location>
        <begin position="246"/>
        <end position="266"/>
    </location>
</feature>
<dbReference type="InterPro" id="IPR001851">
    <property type="entry name" value="ABC_transp_permease"/>
</dbReference>
<dbReference type="GO" id="GO:0015192">
    <property type="term" value="F:L-phenylalanine transmembrane transporter activity"/>
    <property type="evidence" value="ECO:0007669"/>
    <property type="project" value="TreeGrafter"/>
</dbReference>
<dbReference type="PANTHER" id="PTHR11795">
    <property type="entry name" value="BRANCHED-CHAIN AMINO ACID TRANSPORT SYSTEM PERMEASE PROTEIN LIVH"/>
    <property type="match status" value="1"/>
</dbReference>
<evidence type="ECO:0000256" key="6">
    <source>
        <dbReference type="ARBA" id="ARBA00022970"/>
    </source>
</evidence>
<dbReference type="GO" id="GO:0005304">
    <property type="term" value="F:L-valine transmembrane transporter activity"/>
    <property type="evidence" value="ECO:0007669"/>
    <property type="project" value="TreeGrafter"/>
</dbReference>
<dbReference type="Proteomes" id="UP000194159">
    <property type="component" value="Plasmid pRetNXC12e"/>
</dbReference>
<feature type="transmembrane region" description="Helical" evidence="10">
    <location>
        <begin position="278"/>
        <end position="297"/>
    </location>
</feature>
<dbReference type="GO" id="GO:0015190">
    <property type="term" value="F:L-leucine transmembrane transporter activity"/>
    <property type="evidence" value="ECO:0007669"/>
    <property type="project" value="TreeGrafter"/>
</dbReference>
<dbReference type="GO" id="GO:0015188">
    <property type="term" value="F:L-isoleucine transmembrane transporter activity"/>
    <property type="evidence" value="ECO:0007669"/>
    <property type="project" value="TreeGrafter"/>
</dbReference>
<dbReference type="GO" id="GO:1903806">
    <property type="term" value="P:L-isoleucine import across plasma membrane"/>
    <property type="evidence" value="ECO:0007669"/>
    <property type="project" value="TreeGrafter"/>
</dbReference>
<feature type="transmembrane region" description="Helical" evidence="10">
    <location>
        <begin position="221"/>
        <end position="239"/>
    </location>
</feature>
<evidence type="ECO:0000256" key="2">
    <source>
        <dbReference type="ARBA" id="ARBA00022448"/>
    </source>
</evidence>
<dbReference type="EMBL" id="CP020911">
    <property type="protein sequence ID" value="ARQ13806.1"/>
    <property type="molecule type" value="Genomic_DNA"/>
</dbReference>
<evidence type="ECO:0000256" key="1">
    <source>
        <dbReference type="ARBA" id="ARBA00004651"/>
    </source>
</evidence>
<organism evidence="11 12">
    <name type="scientific">Rhizobium etli</name>
    <dbReference type="NCBI Taxonomy" id="29449"/>
    <lineage>
        <taxon>Bacteria</taxon>
        <taxon>Pseudomonadati</taxon>
        <taxon>Pseudomonadota</taxon>
        <taxon>Alphaproteobacteria</taxon>
        <taxon>Hyphomicrobiales</taxon>
        <taxon>Rhizobiaceae</taxon>
        <taxon>Rhizobium/Agrobacterium group</taxon>
        <taxon>Rhizobium</taxon>
    </lineage>
</organism>
<feature type="transmembrane region" description="Helical" evidence="10">
    <location>
        <begin position="12"/>
        <end position="35"/>
    </location>
</feature>
<sequence>MTHFLQTVIDALSLGSLYALAALGIGLLFGIMRLINFAHGDFIAIVAYALIVPSLDVTARLFIGNFSWPILLMAVMTVGIVVALSANALVFRRMRSASPQNLMVVSFALGYVIQNLLMMVYGARPKGVGVWSSLTQVVEVAGLRVPLLQAVTIGATVFLLLAILAFMRLTPYGVQMRAAAEDFKMARYLGVRAEFVIGLAFAISGLLAAVVSLLFVVQTGVLSPTMGVNIVIFAFIATVIGGMGSLVGAVLGGLAVGAATSLLQAYLPADIRPFRDTIVFALVIVLLLVRPSGLIRLKQFEERV</sequence>
<evidence type="ECO:0000256" key="7">
    <source>
        <dbReference type="ARBA" id="ARBA00022989"/>
    </source>
</evidence>
<keyword evidence="2" id="KW-0813">Transport</keyword>
<dbReference type="GO" id="GO:0005886">
    <property type="term" value="C:plasma membrane"/>
    <property type="evidence" value="ECO:0007669"/>
    <property type="project" value="UniProtKB-SubCell"/>
</dbReference>
<evidence type="ECO:0000313" key="12">
    <source>
        <dbReference type="Proteomes" id="UP000194159"/>
    </source>
</evidence>
<evidence type="ECO:0000256" key="10">
    <source>
        <dbReference type="SAM" id="Phobius"/>
    </source>
</evidence>
<feature type="transmembrane region" description="Helical" evidence="10">
    <location>
        <begin position="195"/>
        <end position="215"/>
    </location>
</feature>
<feature type="transmembrane region" description="Helical" evidence="10">
    <location>
        <begin position="143"/>
        <end position="167"/>
    </location>
</feature>
<dbReference type="CDD" id="cd06582">
    <property type="entry name" value="TM_PBP1_LivH_like"/>
    <property type="match status" value="1"/>
</dbReference>
<protein>
    <submittedName>
        <fullName evidence="11">High-affinity branched-chain amino acid ABC transporter permease protein</fullName>
    </submittedName>
</protein>
<comment type="subcellular location">
    <subcellularLocation>
        <location evidence="1">Cell membrane</location>
        <topology evidence="1">Multi-pass membrane protein</topology>
    </subcellularLocation>
</comment>
<dbReference type="RefSeq" id="WP_086084145.1">
    <property type="nucleotide sequence ID" value="NZ_CP020911.1"/>
</dbReference>
<keyword evidence="6" id="KW-0029">Amino-acid transport</keyword>
<keyword evidence="7 10" id="KW-1133">Transmembrane helix</keyword>
<geneLocation type="plasmid" evidence="12">
    <name>pretnxc12e</name>
</geneLocation>
<accession>A0AAN1BML3</accession>
<dbReference type="GO" id="GO:0015808">
    <property type="term" value="P:L-alanine transport"/>
    <property type="evidence" value="ECO:0007669"/>
    <property type="project" value="TreeGrafter"/>
</dbReference>
<dbReference type="AlphaFoldDB" id="A0AAN1BML3"/>
<keyword evidence="8 10" id="KW-0472">Membrane</keyword>
<dbReference type="Pfam" id="PF02653">
    <property type="entry name" value="BPD_transp_2"/>
    <property type="match status" value="1"/>
</dbReference>
<evidence type="ECO:0000256" key="5">
    <source>
        <dbReference type="ARBA" id="ARBA00022692"/>
    </source>
</evidence>
<dbReference type="InterPro" id="IPR052157">
    <property type="entry name" value="BCAA_transport_permease"/>
</dbReference>
<keyword evidence="3" id="KW-1003">Cell membrane</keyword>
<evidence type="ECO:0000256" key="3">
    <source>
        <dbReference type="ARBA" id="ARBA00022475"/>
    </source>
</evidence>
<dbReference type="GO" id="GO:0042941">
    <property type="term" value="P:D-alanine transmembrane transport"/>
    <property type="evidence" value="ECO:0007669"/>
    <property type="project" value="TreeGrafter"/>
</dbReference>
<reference evidence="11 12" key="1">
    <citation type="submission" date="2017-04" db="EMBL/GenBank/DDBJ databases">
        <title>Complete genome sequences of Rhizobium genomic linages associated to common bean (phaseolus vulgaris).</title>
        <authorList>
            <person name="Santamaria R.I."/>
            <person name="Bustos P."/>
            <person name="Perez-Carrascal O."/>
            <person name="Martinez-Flores I."/>
            <person name="Juarez S."/>
            <person name="Lozano L."/>
            <person name="Miranda F."/>
            <person name="Vinuesa P."/>
            <person name="Martinez-Romero E."/>
            <person name="Cevallos M.A."/>
            <person name="Romero D."/>
            <person name="Davila G."/>
            <person name="Gonzalez V."/>
        </authorList>
    </citation>
    <scope>NUCLEOTIDE SEQUENCE [LARGE SCALE GENOMIC DNA]</scope>
    <source>
        <strain evidence="11 12">NXC12</strain>
        <plasmid evidence="12">pretnxc12e</plasmid>
    </source>
</reference>
<feature type="transmembrane region" description="Helical" evidence="10">
    <location>
        <begin position="102"/>
        <end position="123"/>
    </location>
</feature>
<evidence type="ECO:0000313" key="11">
    <source>
        <dbReference type="EMBL" id="ARQ13806.1"/>
    </source>
</evidence>
<keyword evidence="11" id="KW-0614">Plasmid</keyword>
<dbReference type="PANTHER" id="PTHR11795:SF371">
    <property type="entry name" value="HIGH-AFFINITY BRANCHED-CHAIN AMINO ACID TRANSPORT SYSTEM PERMEASE PROTEIN LIVH"/>
    <property type="match status" value="1"/>
</dbReference>
<gene>
    <name evidence="11" type="ORF">NXC12_PE00208</name>
</gene>
<comment type="similarity">
    <text evidence="9">Belongs to the binding-protein-dependent transport system permease family. LivHM subfamily.</text>
</comment>
<feature type="transmembrane region" description="Helical" evidence="10">
    <location>
        <begin position="69"/>
        <end position="90"/>
    </location>
</feature>
<keyword evidence="4" id="KW-0997">Cell inner membrane</keyword>
<keyword evidence="5 10" id="KW-0812">Transmembrane</keyword>
<evidence type="ECO:0000256" key="8">
    <source>
        <dbReference type="ARBA" id="ARBA00023136"/>
    </source>
</evidence>
<evidence type="ECO:0000256" key="9">
    <source>
        <dbReference type="ARBA" id="ARBA00037998"/>
    </source>
</evidence>
<evidence type="ECO:0000256" key="4">
    <source>
        <dbReference type="ARBA" id="ARBA00022519"/>
    </source>
</evidence>